<dbReference type="SUPFAM" id="SSF63380">
    <property type="entry name" value="Riboflavin synthase domain-like"/>
    <property type="match status" value="1"/>
</dbReference>
<dbReference type="AlphaFoldDB" id="K6VBM1"/>
<dbReference type="CDD" id="cd00207">
    <property type="entry name" value="fer2"/>
    <property type="match status" value="1"/>
</dbReference>
<dbReference type="InterPro" id="IPR006058">
    <property type="entry name" value="2Fe2S_fd_BS"/>
</dbReference>
<dbReference type="InterPro" id="IPR017938">
    <property type="entry name" value="Riboflavin_synthase-like_b-brl"/>
</dbReference>
<dbReference type="InterPro" id="IPR036010">
    <property type="entry name" value="2Fe-2S_ferredoxin-like_sf"/>
</dbReference>
<feature type="domain" description="FAD-binding FR-type" evidence="3">
    <location>
        <begin position="7"/>
        <end position="105"/>
    </location>
</feature>
<dbReference type="PROSITE" id="PS00197">
    <property type="entry name" value="2FE2S_FER_1"/>
    <property type="match status" value="1"/>
</dbReference>
<dbReference type="EMBL" id="BAHC01000233">
    <property type="protein sequence ID" value="GAB93618.1"/>
    <property type="molecule type" value="Genomic_DNA"/>
</dbReference>
<dbReference type="SUPFAM" id="SSF54292">
    <property type="entry name" value="2Fe-2S ferredoxin-like"/>
    <property type="match status" value="1"/>
</dbReference>
<dbReference type="GO" id="GO:0016491">
    <property type="term" value="F:oxidoreductase activity"/>
    <property type="evidence" value="ECO:0007669"/>
    <property type="project" value="InterPro"/>
</dbReference>
<dbReference type="GO" id="GO:0051537">
    <property type="term" value="F:2 iron, 2 sulfur cluster binding"/>
    <property type="evidence" value="ECO:0007669"/>
    <property type="project" value="InterPro"/>
</dbReference>
<accession>K6VBM1</accession>
<dbReference type="Pfam" id="PF00111">
    <property type="entry name" value="Fer2"/>
    <property type="match status" value="1"/>
</dbReference>
<dbReference type="Gene3D" id="3.40.50.80">
    <property type="entry name" value="Nucleotide-binding domain of ferredoxin-NADP reductase (FNR) module"/>
    <property type="match status" value="1"/>
</dbReference>
<dbReference type="InterPro" id="IPR050415">
    <property type="entry name" value="MRET"/>
</dbReference>
<protein>
    <submittedName>
        <fullName evidence="4">Putative oxidoreductase</fullName>
    </submittedName>
</protein>
<dbReference type="PROSITE" id="PS51384">
    <property type="entry name" value="FAD_FR"/>
    <property type="match status" value="1"/>
</dbReference>
<comment type="cofactor">
    <cofactor evidence="1">
        <name>FAD</name>
        <dbReference type="ChEBI" id="CHEBI:57692"/>
    </cofactor>
</comment>
<evidence type="ECO:0000259" key="3">
    <source>
        <dbReference type="PROSITE" id="PS51384"/>
    </source>
</evidence>
<dbReference type="eggNOG" id="COG1018">
    <property type="taxonomic scope" value="Bacteria"/>
</dbReference>
<dbReference type="PANTHER" id="PTHR47354">
    <property type="entry name" value="NADH OXIDOREDUCTASE HCR"/>
    <property type="match status" value="1"/>
</dbReference>
<dbReference type="SUPFAM" id="SSF52343">
    <property type="entry name" value="Ferredoxin reductase-like, C-terminal NADP-linked domain"/>
    <property type="match status" value="1"/>
</dbReference>
<dbReference type="InterPro" id="IPR001041">
    <property type="entry name" value="2Fe-2S_ferredoxin-type"/>
</dbReference>
<name>K6VBM1_9ACTN</name>
<dbReference type="OrthoDB" id="502624at2"/>
<feature type="domain" description="2Fe-2S ferredoxin-type" evidence="2">
    <location>
        <begin position="229"/>
        <end position="329"/>
    </location>
</feature>
<sequence>MAAMNQPEWLRGQVVSIEMAADSIARIAIATDVPTRTEPGCHVDVRLPGGDIRSYSVVAGAPDGRGVTLGVRRSPTSRGGSEYMHSLQPGDTVDVTVPMQNFPLRVGAASYLLVAGGVGVTAMVAMGEVLRRLGADYRFVYVGRTRSAMAFLDELTELHGERLEVYANDEGGVLDVTELTGGIDSETELYMCGPIRLMDAVRRAWLDRSLPPANLRYETFGSSGWFDPEEFVVRVPSMGVETTVGTGESLLDALERAGVDMMFDCRKGECGLCQVDVESVDGSIDHRDVFFSEEQKKTSNRLCACVSRVAATPNCPRTRKPAGLTLNLA</sequence>
<evidence type="ECO:0000259" key="2">
    <source>
        <dbReference type="PROSITE" id="PS51085"/>
    </source>
</evidence>
<evidence type="ECO:0000256" key="1">
    <source>
        <dbReference type="ARBA" id="ARBA00001974"/>
    </source>
</evidence>
<dbReference type="InterPro" id="IPR017927">
    <property type="entry name" value="FAD-bd_FR_type"/>
</dbReference>
<dbReference type="RefSeq" id="WP_006339023.1">
    <property type="nucleotide sequence ID" value="NZ_BAHC01000233.1"/>
</dbReference>
<dbReference type="InterPro" id="IPR012675">
    <property type="entry name" value="Beta-grasp_dom_sf"/>
</dbReference>
<dbReference type="PROSITE" id="PS51085">
    <property type="entry name" value="2FE2S_FER_2"/>
    <property type="match status" value="1"/>
</dbReference>
<comment type="caution">
    <text evidence="4">The sequence shown here is derived from an EMBL/GenBank/DDBJ whole genome shotgun (WGS) entry which is preliminary data.</text>
</comment>
<dbReference type="PRINTS" id="PR00409">
    <property type="entry name" value="PHDIOXRDTASE"/>
</dbReference>
<evidence type="ECO:0000313" key="5">
    <source>
        <dbReference type="Proteomes" id="UP000008363"/>
    </source>
</evidence>
<gene>
    <name evidence="4" type="ORF">GORHZ_233_00290</name>
</gene>
<dbReference type="Proteomes" id="UP000008363">
    <property type="component" value="Unassembled WGS sequence"/>
</dbReference>
<dbReference type="STRING" id="1108045.GORHZ_233_00290"/>
<dbReference type="InterPro" id="IPR039261">
    <property type="entry name" value="FNR_nucleotide-bd"/>
</dbReference>
<dbReference type="CDD" id="cd06185">
    <property type="entry name" value="PDR_like"/>
    <property type="match status" value="1"/>
</dbReference>
<dbReference type="Gene3D" id="3.10.20.30">
    <property type="match status" value="1"/>
</dbReference>
<proteinExistence type="predicted"/>
<reference evidence="4 5" key="1">
    <citation type="submission" date="2012-08" db="EMBL/GenBank/DDBJ databases">
        <title>Whole genome shotgun sequence of Gordonia rhizosphera NBRC 16068.</title>
        <authorList>
            <person name="Takarada H."/>
            <person name="Isaki S."/>
            <person name="Hosoyama A."/>
            <person name="Tsuchikane K."/>
            <person name="Katsumata H."/>
            <person name="Baba S."/>
            <person name="Ohji S."/>
            <person name="Yamazaki S."/>
            <person name="Fujita N."/>
        </authorList>
    </citation>
    <scope>NUCLEOTIDE SEQUENCE [LARGE SCALE GENOMIC DNA]</scope>
    <source>
        <strain evidence="4 5">NBRC 16068</strain>
    </source>
</reference>
<keyword evidence="5" id="KW-1185">Reference proteome</keyword>
<dbReference type="PANTHER" id="PTHR47354:SF2">
    <property type="entry name" value="BLR2392 PROTEIN"/>
    <property type="match status" value="1"/>
</dbReference>
<dbReference type="Gene3D" id="2.40.30.10">
    <property type="entry name" value="Translation factors"/>
    <property type="match status" value="1"/>
</dbReference>
<evidence type="ECO:0000313" key="4">
    <source>
        <dbReference type="EMBL" id="GAB93618.1"/>
    </source>
</evidence>
<organism evidence="4 5">
    <name type="scientific">Gordonia rhizosphera NBRC 16068</name>
    <dbReference type="NCBI Taxonomy" id="1108045"/>
    <lineage>
        <taxon>Bacteria</taxon>
        <taxon>Bacillati</taxon>
        <taxon>Actinomycetota</taxon>
        <taxon>Actinomycetes</taxon>
        <taxon>Mycobacteriales</taxon>
        <taxon>Gordoniaceae</taxon>
        <taxon>Gordonia</taxon>
    </lineage>
</organism>